<gene>
    <name evidence="1" type="ORF">B1B_18405</name>
</gene>
<reference evidence="1" key="2">
    <citation type="journal article" date="2014" name="ISME J.">
        <title>Microbial stratification in low pH oxic and suboxic macroscopic growths along an acid mine drainage.</title>
        <authorList>
            <person name="Mendez-Garcia C."/>
            <person name="Mesa V."/>
            <person name="Sprenger R.R."/>
            <person name="Richter M."/>
            <person name="Diez M.S."/>
            <person name="Solano J."/>
            <person name="Bargiela R."/>
            <person name="Golyshina O.V."/>
            <person name="Manteca A."/>
            <person name="Ramos J.L."/>
            <person name="Gallego J.R."/>
            <person name="Llorente I."/>
            <person name="Martins Dos Santos V.A."/>
            <person name="Jensen O.N."/>
            <person name="Pelaez A.I."/>
            <person name="Sanchez J."/>
            <person name="Ferrer M."/>
        </authorList>
    </citation>
    <scope>NUCLEOTIDE SEQUENCE</scope>
</reference>
<protein>
    <submittedName>
        <fullName evidence="1">Transposase</fullName>
    </submittedName>
</protein>
<evidence type="ECO:0000313" key="1">
    <source>
        <dbReference type="EMBL" id="EQD30423.1"/>
    </source>
</evidence>
<comment type="caution">
    <text evidence="1">The sequence shown here is derived from an EMBL/GenBank/DDBJ whole genome shotgun (WGS) entry which is preliminary data.</text>
</comment>
<name>T0YBC9_9ZZZZ</name>
<dbReference type="AlphaFoldDB" id="T0YBC9"/>
<organism evidence="1">
    <name type="scientific">mine drainage metagenome</name>
    <dbReference type="NCBI Taxonomy" id="410659"/>
    <lineage>
        <taxon>unclassified sequences</taxon>
        <taxon>metagenomes</taxon>
        <taxon>ecological metagenomes</taxon>
    </lineage>
</organism>
<dbReference type="EMBL" id="AUZY01012316">
    <property type="protein sequence ID" value="EQD30423.1"/>
    <property type="molecule type" value="Genomic_DNA"/>
</dbReference>
<reference evidence="1" key="1">
    <citation type="submission" date="2013-08" db="EMBL/GenBank/DDBJ databases">
        <authorList>
            <person name="Mendez C."/>
            <person name="Richter M."/>
            <person name="Ferrer M."/>
            <person name="Sanchez J."/>
        </authorList>
    </citation>
    <scope>NUCLEOTIDE SEQUENCE</scope>
</reference>
<proteinExistence type="predicted"/>
<accession>T0YBC9</accession>
<sequence length="125" mass="13958">CSDIADFPTGKEIYATRDTTKLQQIATSHGKSIGVYAGALLDSPLPWTKMRQVYKLLGLVKTWGPLKVDKACSMALECEVVNVYQVERIIKHSPDGQVLESFRNPVTTKPRFARDKAEFVTSEKV</sequence>
<feature type="non-terminal residue" evidence="1">
    <location>
        <position position="1"/>
    </location>
</feature>